<accession>A0ABY5NHQ3</accession>
<proteinExistence type="predicted"/>
<evidence type="ECO:0000313" key="3">
    <source>
        <dbReference type="Proteomes" id="UP001054811"/>
    </source>
</evidence>
<feature type="domain" description="DUF5655" evidence="1">
    <location>
        <begin position="13"/>
        <end position="118"/>
    </location>
</feature>
<keyword evidence="3" id="KW-1185">Reference proteome</keyword>
<dbReference type="RefSeq" id="WP_259611185.1">
    <property type="nucleotide sequence ID" value="NZ_CP091139.2"/>
</dbReference>
<name>A0ABY5NHQ3_9MICO</name>
<evidence type="ECO:0000259" key="1">
    <source>
        <dbReference type="Pfam" id="PF18899"/>
    </source>
</evidence>
<dbReference type="Pfam" id="PF18899">
    <property type="entry name" value="DUF5655"/>
    <property type="match status" value="1"/>
</dbReference>
<dbReference type="InterPro" id="IPR043714">
    <property type="entry name" value="DUF5655"/>
</dbReference>
<organism evidence="2 3">
    <name type="scientific">Microbacterium elymi</name>
    <dbReference type="NCBI Taxonomy" id="2909587"/>
    <lineage>
        <taxon>Bacteria</taxon>
        <taxon>Bacillati</taxon>
        <taxon>Actinomycetota</taxon>
        <taxon>Actinomycetes</taxon>
        <taxon>Micrococcales</taxon>
        <taxon>Microbacteriaceae</taxon>
        <taxon>Microbacterium</taxon>
    </lineage>
</organism>
<dbReference type="Proteomes" id="UP001054811">
    <property type="component" value="Chromosome"/>
</dbReference>
<dbReference type="EMBL" id="CP091139">
    <property type="protein sequence ID" value="UUT34659.1"/>
    <property type="molecule type" value="Genomic_DNA"/>
</dbReference>
<gene>
    <name evidence="2" type="ORF">L2X98_29675</name>
</gene>
<evidence type="ECO:0000313" key="2">
    <source>
        <dbReference type="EMBL" id="UUT34659.1"/>
    </source>
</evidence>
<protein>
    <submittedName>
        <fullName evidence="2">DUF5655 domain-containing protein</fullName>
    </submittedName>
</protein>
<reference evidence="2" key="1">
    <citation type="submission" date="2022-01" db="EMBL/GenBank/DDBJ databases">
        <title>Microbacterium eymi and Microbacterium rhizovicinus sp. nov., isolated from the rhizospheric soil of Elymus tsukushiensis, a plant native to the Dokdo Islands, Republic of Korea.</title>
        <authorList>
            <person name="Hwang Y.J."/>
        </authorList>
    </citation>
    <scope>NUCLEOTIDE SEQUENCE</scope>
    <source>
        <strain evidence="2">KUDC0405</strain>
    </source>
</reference>
<sequence>MTDAADAEWTVARHLADKPDFAIALYHRFIEMVEAVGPFTYAVSKSTITLKGKRRGFAGAHPVQSGLRGYFDLQRVVSDARISSSAPFSNRLFVHYFRIESADQLDHRFAEWLREAYAVGNGAHIR</sequence>